<dbReference type="PATRIC" id="fig|1280514.3.peg.3538"/>
<dbReference type="GO" id="GO:0020037">
    <property type="term" value="F:heme binding"/>
    <property type="evidence" value="ECO:0007669"/>
    <property type="project" value="InterPro"/>
</dbReference>
<dbReference type="SUPFAM" id="SSF55073">
    <property type="entry name" value="Nucleotide cyclase"/>
    <property type="match status" value="1"/>
</dbReference>
<evidence type="ECO:0000313" key="9">
    <source>
        <dbReference type="Proteomes" id="UP000032360"/>
    </source>
</evidence>
<accession>A0A0D8HEX3</accession>
<dbReference type="CDD" id="cd01949">
    <property type="entry name" value="GGDEF"/>
    <property type="match status" value="1"/>
</dbReference>
<dbReference type="InterPro" id="IPR050706">
    <property type="entry name" value="Cyclic-di-GMP_PDE-like"/>
</dbReference>
<dbReference type="InterPro" id="IPR029787">
    <property type="entry name" value="Nucleotide_cyclase"/>
</dbReference>
<dbReference type="NCBIfam" id="TIGR00254">
    <property type="entry name" value="GGDEF"/>
    <property type="match status" value="1"/>
</dbReference>
<feature type="domain" description="GGDEF" evidence="7">
    <location>
        <begin position="428"/>
        <end position="565"/>
    </location>
</feature>
<comment type="similarity">
    <text evidence="1">Belongs to the hemerythrin family.</text>
</comment>
<dbReference type="Pfam" id="PF00563">
    <property type="entry name" value="EAL"/>
    <property type="match status" value="1"/>
</dbReference>
<keyword evidence="4" id="KW-0408">Iron</keyword>
<dbReference type="EMBL" id="JXYS01000083">
    <property type="protein sequence ID" value="KJF16419.1"/>
    <property type="molecule type" value="Genomic_DNA"/>
</dbReference>
<dbReference type="NCBIfam" id="TIGR02481">
    <property type="entry name" value="hemeryth_dom"/>
    <property type="match status" value="1"/>
</dbReference>
<dbReference type="CDD" id="cd01948">
    <property type="entry name" value="EAL"/>
    <property type="match status" value="1"/>
</dbReference>
<dbReference type="InterPro" id="IPR029016">
    <property type="entry name" value="GAF-like_dom_sf"/>
</dbReference>
<dbReference type="SMART" id="SM00052">
    <property type="entry name" value="EAL"/>
    <property type="match status" value="1"/>
</dbReference>
<dbReference type="STRING" id="1280514.AXFE_27010"/>
<evidence type="ECO:0000256" key="5">
    <source>
        <dbReference type="ARBA" id="ARBA00029839"/>
    </source>
</evidence>
<dbReference type="InterPro" id="IPR044398">
    <property type="entry name" value="Globin-sensor_dom"/>
</dbReference>
<dbReference type="SUPFAM" id="SSF46458">
    <property type="entry name" value="Globin-like"/>
    <property type="match status" value="1"/>
</dbReference>
<dbReference type="Gene3D" id="3.20.20.450">
    <property type="entry name" value="EAL domain"/>
    <property type="match status" value="1"/>
</dbReference>
<dbReference type="InterPro" id="IPR012292">
    <property type="entry name" value="Globin/Proto"/>
</dbReference>
<evidence type="ECO:0000313" key="8">
    <source>
        <dbReference type="EMBL" id="KJF16419.1"/>
    </source>
</evidence>
<protein>
    <recommendedName>
        <fullName evidence="2">Diguanylate cyclase DosC</fullName>
    </recommendedName>
    <alternativeName>
        <fullName evidence="5">Direct oxygen-sensing cyclase</fullName>
    </alternativeName>
</protein>
<dbReference type="Pfam" id="PF11563">
    <property type="entry name" value="Protoglobin"/>
    <property type="match status" value="1"/>
</dbReference>
<dbReference type="Pfam" id="PF01814">
    <property type="entry name" value="Hemerythrin"/>
    <property type="match status" value="1"/>
</dbReference>
<dbReference type="GO" id="GO:0046872">
    <property type="term" value="F:metal ion binding"/>
    <property type="evidence" value="ECO:0007669"/>
    <property type="project" value="UniProtKB-KW"/>
</dbReference>
<proteinExistence type="inferred from homology"/>
<comment type="caution">
    <text evidence="8">The sequence shown here is derived from an EMBL/GenBank/DDBJ whole genome shotgun (WGS) entry which is preliminary data.</text>
</comment>
<dbReference type="Pfam" id="PF00990">
    <property type="entry name" value="GGDEF"/>
    <property type="match status" value="1"/>
</dbReference>
<evidence type="ECO:0000256" key="2">
    <source>
        <dbReference type="ARBA" id="ARBA00015125"/>
    </source>
</evidence>
<gene>
    <name evidence="8" type="primary">dosP</name>
    <name evidence="8" type="ORF">AXFE_27010</name>
</gene>
<reference evidence="8 9" key="1">
    <citation type="submission" date="2015-01" db="EMBL/GenBank/DDBJ databases">
        <title>Draft genome of the acidophilic iron oxidizer Acidithrix ferrooxidans strain Py-F3.</title>
        <authorList>
            <person name="Poehlein A."/>
            <person name="Eisen S."/>
            <person name="Schloemann M."/>
            <person name="Johnson B.D."/>
            <person name="Daniel R."/>
            <person name="Muehling M."/>
        </authorList>
    </citation>
    <scope>NUCLEOTIDE SEQUENCE [LARGE SCALE GENOMIC DNA]</scope>
    <source>
        <strain evidence="8 9">Py-F3</strain>
    </source>
</reference>
<dbReference type="PROSITE" id="PS50887">
    <property type="entry name" value="GGDEF"/>
    <property type="match status" value="1"/>
</dbReference>
<organism evidence="8 9">
    <name type="scientific">Acidithrix ferrooxidans</name>
    <dbReference type="NCBI Taxonomy" id="1280514"/>
    <lineage>
        <taxon>Bacteria</taxon>
        <taxon>Bacillati</taxon>
        <taxon>Actinomycetota</taxon>
        <taxon>Acidimicrobiia</taxon>
        <taxon>Acidimicrobiales</taxon>
        <taxon>Acidimicrobiaceae</taxon>
        <taxon>Acidithrix</taxon>
    </lineage>
</organism>
<dbReference type="PROSITE" id="PS50883">
    <property type="entry name" value="EAL"/>
    <property type="match status" value="1"/>
</dbReference>
<dbReference type="SMART" id="SM00267">
    <property type="entry name" value="GGDEF"/>
    <property type="match status" value="1"/>
</dbReference>
<dbReference type="Proteomes" id="UP000032360">
    <property type="component" value="Unassembled WGS sequence"/>
</dbReference>
<dbReference type="PANTHER" id="PTHR33121">
    <property type="entry name" value="CYCLIC DI-GMP PHOSPHODIESTERASE PDEF"/>
    <property type="match status" value="1"/>
</dbReference>
<evidence type="ECO:0000259" key="6">
    <source>
        <dbReference type="PROSITE" id="PS50883"/>
    </source>
</evidence>
<dbReference type="RefSeq" id="WP_082058742.1">
    <property type="nucleotide sequence ID" value="NZ_JXYS01000083.1"/>
</dbReference>
<dbReference type="CDD" id="cd12107">
    <property type="entry name" value="Hemerythrin"/>
    <property type="match status" value="1"/>
</dbReference>
<dbReference type="InterPro" id="IPR035938">
    <property type="entry name" value="Hemerythrin-like_sf"/>
</dbReference>
<dbReference type="InterPro" id="IPR001633">
    <property type="entry name" value="EAL_dom"/>
</dbReference>
<dbReference type="InterPro" id="IPR012827">
    <property type="entry name" value="Hemerythrin_metal-bd"/>
</dbReference>
<dbReference type="GO" id="GO:0071111">
    <property type="term" value="F:cyclic-guanylate-specific phosphodiesterase activity"/>
    <property type="evidence" value="ECO:0007669"/>
    <property type="project" value="InterPro"/>
</dbReference>
<dbReference type="NCBIfam" id="NF033749">
    <property type="entry name" value="bact_hemeryth"/>
    <property type="match status" value="1"/>
</dbReference>
<dbReference type="InterPro" id="IPR035919">
    <property type="entry name" value="EAL_sf"/>
</dbReference>
<dbReference type="CDD" id="cd14759">
    <property type="entry name" value="GS_GGDEF_2"/>
    <property type="match status" value="1"/>
</dbReference>
<evidence type="ECO:0000259" key="7">
    <source>
        <dbReference type="PROSITE" id="PS50887"/>
    </source>
</evidence>
<dbReference type="SUPFAM" id="SSF47188">
    <property type="entry name" value="Hemerythrin-like"/>
    <property type="match status" value="1"/>
</dbReference>
<dbReference type="GO" id="GO:0019825">
    <property type="term" value="F:oxygen binding"/>
    <property type="evidence" value="ECO:0007669"/>
    <property type="project" value="InterPro"/>
</dbReference>
<dbReference type="InterPro" id="IPR043128">
    <property type="entry name" value="Rev_trsase/Diguanyl_cyclase"/>
</dbReference>
<dbReference type="OrthoDB" id="23692at2"/>
<dbReference type="InterPro" id="IPR000160">
    <property type="entry name" value="GGDEF_dom"/>
</dbReference>
<keyword evidence="8" id="KW-0378">Hydrolase</keyword>
<dbReference type="InterPro" id="IPR009050">
    <property type="entry name" value="Globin-like_sf"/>
</dbReference>
<name>A0A0D8HEX3_9ACTN</name>
<evidence type="ECO:0000256" key="3">
    <source>
        <dbReference type="ARBA" id="ARBA00022723"/>
    </source>
</evidence>
<dbReference type="AlphaFoldDB" id="A0A0D8HEX3"/>
<dbReference type="SUPFAM" id="SSF55781">
    <property type="entry name" value="GAF domain-like"/>
    <property type="match status" value="1"/>
</dbReference>
<feature type="domain" description="EAL" evidence="6">
    <location>
        <begin position="901"/>
        <end position="1153"/>
    </location>
</feature>
<dbReference type="PANTHER" id="PTHR33121:SF70">
    <property type="entry name" value="SIGNALING PROTEIN YKOW"/>
    <property type="match status" value="1"/>
</dbReference>
<sequence length="1245" mass="139812">MSLDSRSRSNDDSNSDGINVRDGYISGQLLWSKQLLCGLDIVDDQHMRLVAIFNELAACLERSSYYAELKEILVRLVEYTRYHFGAEEELMVRFRLPDEDCRSHMQAHRNFVQFLERAQDFAQINPREVILNLTSFLAQWLLHHIMEVDSRMTRQIRDCQEGNGEGDLSTDRENSAKDLLVDSVSALNDTLGWRTFEVMELNLKLEEEIQKSKRLVLLTRLLAEVNSAVVRANDEAELLGQVCSLVVDILGMKSALIVAEANENGVEVVARAGSSGTGQYLRFLDLASSTFIERGSSLDDQLTVGDGQLNRTSNWEIEVDPKHSNGQKPFEQDVFSVPISRDGQQWGSLLILDSPSTFRQDQFSELLNEVAKSLSNGLERVDRVNREHRMHRQIEHLALHDPLTGLANRLRLEVFLEDALEKAEIVESTVGVGMLDLDDFKLVNDCWGHHAGDVVLREFARRIQMRLRDDDLVARLGGDEFVVVFRGIDRTRLKENLDAIMARLHEAVEAPFEVSPGCFVNLAMSLGVALYPFEARDGDMLMRKADLSLYRSKEAKGSRHSWWRMAGGTDDENDDDPTYGSEIVGLLERAHRYIEVAATEFVEEFYGGLLQESDANSIFSTLTVEEMHALKKIQASHLQFLLSPKTTRLDIEESAKRIGGVHALIGSDSSTLMRSVSMYRSLLNGHLGVAPFDSRDRYRLLLASEMRLHEDAQVQLRSMEETIGSYRLFLSREISNDYTEWNIIRDSELERLSGLPGIVGVALWKLDSEGEFRLEVLASAQNHDESKGDSGSLHANLFRFMGERELLSRSWHTETIVTTSNAQALVPLGEGTKKARGGAIRCVTFVPIFDENKRIVSLVEIYGAFPNQFASKALSPFVQGIQVRIGELHRKCNLNALRVVGNEIGFKYRQTLFSGGLQMYMQPIVNLATGEVEKFEALARLKTDDGTIIDPDGFLGLLGGVELDRLFRQGLDQTLDRLKEWDSLGMKFDISVNLPPSVLSDEECPNWVQGALEHRGVDAGRLYLELLETQEISEDSQNKSIARLVEMGVKLAIDDLGSGYGSLLRLSTLPFATIKVDREVLNQLYKSPLQTLSLMEMLINLGRDFGRDVVMEGLEDLGMVEAAKFLGAPYGQGYYFARPMAGDMVGNWFKDYSRRSPSKNAIQTDLGALAYFVSKAHKASQFDKDDFSECLLVPYLESRLYGDGALVDLHKRVHGEGLNGDAHRVLLESLVVRVLAVTQGDLIKS</sequence>
<dbReference type="Gene3D" id="1.10.490.10">
    <property type="entry name" value="Globins"/>
    <property type="match status" value="1"/>
</dbReference>
<evidence type="ECO:0000256" key="4">
    <source>
        <dbReference type="ARBA" id="ARBA00023004"/>
    </source>
</evidence>
<dbReference type="Gene3D" id="3.30.70.270">
    <property type="match status" value="1"/>
</dbReference>
<dbReference type="SUPFAM" id="SSF141868">
    <property type="entry name" value="EAL domain-like"/>
    <property type="match status" value="1"/>
</dbReference>
<keyword evidence="9" id="KW-1185">Reference proteome</keyword>
<keyword evidence="3" id="KW-0479">Metal-binding</keyword>
<dbReference type="InterPro" id="IPR012312">
    <property type="entry name" value="Hemerythrin-like"/>
</dbReference>
<evidence type="ECO:0000256" key="1">
    <source>
        <dbReference type="ARBA" id="ARBA00010587"/>
    </source>
</evidence>
<dbReference type="Gene3D" id="3.30.450.40">
    <property type="match status" value="1"/>
</dbReference>
<dbReference type="Gene3D" id="1.20.120.50">
    <property type="entry name" value="Hemerythrin-like"/>
    <property type="match status" value="1"/>
</dbReference>